<feature type="chain" id="PRO_5046787202" description="DUF5666 domain-containing protein" evidence="1">
    <location>
        <begin position="31"/>
        <end position="203"/>
    </location>
</feature>
<evidence type="ECO:0000313" key="2">
    <source>
        <dbReference type="EMBL" id="MDR0181682.1"/>
    </source>
</evidence>
<gene>
    <name evidence="2" type="ORF">P8609_01695</name>
</gene>
<dbReference type="RefSeq" id="WP_309260862.1">
    <property type="nucleotide sequence ID" value="NZ_JARUHG010000001.1"/>
</dbReference>
<organism evidence="2 3">
    <name type="scientific">Lysobacter arvi</name>
    <dbReference type="NCBI Taxonomy" id="3038776"/>
    <lineage>
        <taxon>Bacteria</taxon>
        <taxon>Pseudomonadati</taxon>
        <taxon>Pseudomonadota</taxon>
        <taxon>Gammaproteobacteria</taxon>
        <taxon>Lysobacterales</taxon>
        <taxon>Lysobacteraceae</taxon>
        <taxon>Lysobacter</taxon>
    </lineage>
</organism>
<keyword evidence="1" id="KW-0732">Signal</keyword>
<proteinExistence type="predicted"/>
<protein>
    <recommendedName>
        <fullName evidence="4">DUF5666 domain-containing protein</fullName>
    </recommendedName>
</protein>
<dbReference type="Proteomes" id="UP001233535">
    <property type="component" value="Unassembled WGS sequence"/>
</dbReference>
<reference evidence="2 3" key="1">
    <citation type="submission" date="2023-04" db="EMBL/GenBank/DDBJ databases">
        <title>Lysobacter sp. strain UC isolated from soil sample.</title>
        <authorList>
            <person name="Choksket S."/>
            <person name="Harshvardhan F."/>
            <person name="Rana R."/>
            <person name="Patil P.B."/>
            <person name="Korpole S."/>
        </authorList>
    </citation>
    <scope>NUCLEOTIDE SEQUENCE [LARGE SCALE GENOMIC DNA]</scope>
    <source>
        <strain evidence="2 3">UC</strain>
    </source>
</reference>
<dbReference type="EMBL" id="JARUHG010000001">
    <property type="protein sequence ID" value="MDR0181682.1"/>
    <property type="molecule type" value="Genomic_DNA"/>
</dbReference>
<accession>A0ABU1CAB4</accession>
<feature type="signal peptide" evidence="1">
    <location>
        <begin position="1"/>
        <end position="30"/>
    </location>
</feature>
<name>A0ABU1CAB4_9GAMM</name>
<sequence length="203" mass="22139">MGSGRFGAVGWIHRALLACVAFGLASAALAQVQGRTVGTLQRHDPAQHRIVLSLDARTGSELGQGAPVNVYYDEAKAQRDRATRPKLQPGDRVMLETVTTGNRVEATSVRRLPDTTPGQDWGQYLHGTVAEVVPRTRVLMVDQAQTRIRNRIEVDDATRVFALDGAPMRLDQLKPGDEIDMAFHLKGRVRTASKIVLLRPAGG</sequence>
<keyword evidence="3" id="KW-1185">Reference proteome</keyword>
<evidence type="ECO:0008006" key="4">
    <source>
        <dbReference type="Google" id="ProtNLM"/>
    </source>
</evidence>
<evidence type="ECO:0000313" key="3">
    <source>
        <dbReference type="Proteomes" id="UP001233535"/>
    </source>
</evidence>
<evidence type="ECO:0000256" key="1">
    <source>
        <dbReference type="SAM" id="SignalP"/>
    </source>
</evidence>
<comment type="caution">
    <text evidence="2">The sequence shown here is derived from an EMBL/GenBank/DDBJ whole genome shotgun (WGS) entry which is preliminary data.</text>
</comment>